<dbReference type="Proteomes" id="UP000005868">
    <property type="component" value="Chromosome"/>
</dbReference>
<reference evidence="2" key="1">
    <citation type="submission" date="2011-10" db="EMBL/GenBank/DDBJ databases">
        <title>The complete genome of chromosome of Thermovirga lienii DSM 17291.</title>
        <authorList>
            <consortium name="US DOE Joint Genome Institute (JGI-PGF)"/>
            <person name="Lucas S."/>
            <person name="Copeland A."/>
            <person name="Lapidus A."/>
            <person name="Glavina del Rio T."/>
            <person name="Dalin E."/>
            <person name="Tice H."/>
            <person name="Bruce D."/>
            <person name="Goodwin L."/>
            <person name="Pitluck S."/>
            <person name="Peters L."/>
            <person name="Mikhailova N."/>
            <person name="Saunders E."/>
            <person name="Kyrpides N."/>
            <person name="Mavromatis K."/>
            <person name="Ivanova N."/>
            <person name="Last F.I."/>
            <person name="Brettin T."/>
            <person name="Detter J.C."/>
            <person name="Han C."/>
            <person name="Larimer F."/>
            <person name="Land M."/>
            <person name="Hauser L."/>
            <person name="Markowitz V."/>
            <person name="Cheng J.-F."/>
            <person name="Hugenholtz P."/>
            <person name="Woyke T."/>
            <person name="Wu D."/>
            <person name="Spring S."/>
            <person name="Schroeder M."/>
            <person name="Brambilla E.-M."/>
            <person name="Klenk H.-P."/>
            <person name="Eisen J.A."/>
        </authorList>
    </citation>
    <scope>NUCLEOTIDE SEQUENCE [LARGE SCALE GENOMIC DNA]</scope>
    <source>
        <strain evidence="2">ATCC BAA-1197 / DSM 17291 / Cas60314</strain>
    </source>
</reference>
<evidence type="ECO:0000313" key="2">
    <source>
        <dbReference type="Proteomes" id="UP000005868"/>
    </source>
</evidence>
<dbReference type="InterPro" id="IPR036906">
    <property type="entry name" value="ATPase_V1_fsu_sf"/>
</dbReference>
<protein>
    <recommendedName>
        <fullName evidence="3">Vacuolar H+transporting two-sector ATPase F subunit</fullName>
    </recommendedName>
</protein>
<reference evidence="1 2" key="2">
    <citation type="journal article" date="2012" name="Stand. Genomic Sci.">
        <title>Genome sequence of the moderately thermophilic, amino-acid-degrading and sulfur-reducing bacterium Thermovirga lienii type strain (Cas60314(T)).</title>
        <authorList>
            <person name="Goker M."/>
            <person name="Saunders E."/>
            <person name="Lapidus A."/>
            <person name="Nolan M."/>
            <person name="Lucas S."/>
            <person name="Hammon N."/>
            <person name="Deshpande S."/>
            <person name="Cheng J.F."/>
            <person name="Han C."/>
            <person name="Tapia R."/>
            <person name="Goodwin L.A."/>
            <person name="Pitluck S."/>
            <person name="Liolios K."/>
            <person name="Mavromatis K."/>
            <person name="Pagani I."/>
            <person name="Ivanova N."/>
            <person name="Mikhailova N."/>
            <person name="Pati A."/>
            <person name="Chen A."/>
            <person name="Palaniappan K."/>
            <person name="Land M."/>
            <person name="Chang Y.J."/>
            <person name="Jeffries C.D."/>
            <person name="Brambilla E.M."/>
            <person name="Rohde M."/>
            <person name="Spring S."/>
            <person name="Detter J.C."/>
            <person name="Woyke T."/>
            <person name="Bristow J."/>
            <person name="Eisen J.A."/>
            <person name="Markowitz V."/>
            <person name="Hugenholtz P."/>
            <person name="Kyrpides N.C."/>
            <person name="Klenk H.P."/>
        </authorList>
    </citation>
    <scope>NUCLEOTIDE SEQUENCE [LARGE SCALE GENOMIC DNA]</scope>
    <source>
        <strain evidence="2">ATCC BAA-1197 / DSM 17291 / Cas60314</strain>
    </source>
</reference>
<dbReference type="AlphaFoldDB" id="G7V9U4"/>
<dbReference type="Gene3D" id="3.40.50.10580">
    <property type="entry name" value="ATPase, V1 complex, subunit F"/>
    <property type="match status" value="1"/>
</dbReference>
<dbReference type="eggNOG" id="COG1436">
    <property type="taxonomic scope" value="Bacteria"/>
</dbReference>
<dbReference type="KEGG" id="tli:Tlie_0911"/>
<evidence type="ECO:0000313" key="1">
    <source>
        <dbReference type="EMBL" id="AER66644.1"/>
    </source>
</evidence>
<dbReference type="SUPFAM" id="SSF159468">
    <property type="entry name" value="AtpF-like"/>
    <property type="match status" value="1"/>
</dbReference>
<dbReference type="GO" id="GO:0034220">
    <property type="term" value="P:monoatomic ion transmembrane transport"/>
    <property type="evidence" value="ECO:0007669"/>
    <property type="project" value="InterPro"/>
</dbReference>
<keyword evidence="2" id="KW-1185">Reference proteome</keyword>
<organism evidence="1 2">
    <name type="scientific">Thermovirga lienii (strain ATCC BAA-1197 / DSM 17291 / Cas60314)</name>
    <dbReference type="NCBI Taxonomy" id="580340"/>
    <lineage>
        <taxon>Bacteria</taxon>
        <taxon>Thermotogati</taxon>
        <taxon>Synergistota</taxon>
        <taxon>Synergistia</taxon>
        <taxon>Synergistales</taxon>
        <taxon>Thermovirgaceae</taxon>
        <taxon>Thermovirga</taxon>
    </lineage>
</organism>
<accession>G7V9U4</accession>
<proteinExistence type="predicted"/>
<evidence type="ECO:0008006" key="3">
    <source>
        <dbReference type="Google" id="ProtNLM"/>
    </source>
</evidence>
<gene>
    <name evidence="1" type="ordered locus">Tlie_0911</name>
</gene>
<dbReference type="EMBL" id="CP003096">
    <property type="protein sequence ID" value="AER66644.1"/>
    <property type="molecule type" value="Genomic_DNA"/>
</dbReference>
<name>G7V9U4_THELD</name>
<sequence>MERALVVGRDLFVDLWSLLGFEPIECPHPKAFGSIWNTLIEEDVSLVLLEERWFSQVPEIFKRRIEKMTRPSWVVLPSFSLPEEGGSFDG</sequence>
<dbReference type="STRING" id="580340.Tlie_0911"/>
<dbReference type="HOGENOM" id="CLU_2462313_0_0_0"/>